<reference evidence="1 2" key="1">
    <citation type="submission" date="2023-10" db="EMBL/GenBank/DDBJ databases">
        <title>Veillonella sp. nov., isolated from a pig farm feces dump.</title>
        <authorList>
            <person name="Chang Y.-H."/>
        </authorList>
    </citation>
    <scope>NUCLEOTIDE SEQUENCE [LARGE SCALE GENOMIC DNA]</scope>
    <source>
        <strain evidence="1 2">YH-vei2233</strain>
    </source>
</reference>
<protein>
    <submittedName>
        <fullName evidence="1">DUF523 domain-containing protein</fullName>
    </submittedName>
</protein>
<name>A0ABU3Z931_9FIRM</name>
<dbReference type="PANTHER" id="PTHR30087">
    <property type="entry name" value="INNER MEMBRANE PROTEIN"/>
    <property type="match status" value="1"/>
</dbReference>
<dbReference type="RefSeq" id="WP_295187962.1">
    <property type="nucleotide sequence ID" value="NZ_JAWJZA010000003.1"/>
</dbReference>
<dbReference type="EMBL" id="JAWJZB010000006">
    <property type="protein sequence ID" value="MDV5088425.1"/>
    <property type="molecule type" value="Genomic_DNA"/>
</dbReference>
<dbReference type="PANTHER" id="PTHR30087:SF1">
    <property type="entry name" value="HYPOTHETICAL CYTOSOLIC PROTEIN"/>
    <property type="match status" value="1"/>
</dbReference>
<gene>
    <name evidence="1" type="ORF">RVY80_06150</name>
</gene>
<accession>A0ABU3Z931</accession>
<keyword evidence="2" id="KW-1185">Reference proteome</keyword>
<organism evidence="1 2">
    <name type="scientific">Veillonella absiana</name>
    <dbReference type="NCBI Taxonomy" id="3079305"/>
    <lineage>
        <taxon>Bacteria</taxon>
        <taxon>Bacillati</taxon>
        <taxon>Bacillota</taxon>
        <taxon>Negativicutes</taxon>
        <taxon>Veillonellales</taxon>
        <taxon>Veillonellaceae</taxon>
        <taxon>Veillonella</taxon>
    </lineage>
</organism>
<comment type="caution">
    <text evidence="1">The sequence shown here is derived from an EMBL/GenBank/DDBJ whole genome shotgun (WGS) entry which is preliminary data.</text>
</comment>
<sequence>MSDQEKNYILVSACLLGDNCKYNGGNNYVEHIERLKERYTIIPCCPEVLGGLTTPRAPAERIQEYVRCASGEDVTKEFHRGALMALALVEKYHCRYAVLKSRSPSCGKGQIYDGTFSKRLVDGNGVTTELLLKHGIQVYTEHDIENNIL</sequence>
<dbReference type="Proteomes" id="UP001272515">
    <property type="component" value="Unassembled WGS sequence"/>
</dbReference>
<proteinExistence type="predicted"/>
<evidence type="ECO:0000313" key="1">
    <source>
        <dbReference type="EMBL" id="MDV5088425.1"/>
    </source>
</evidence>
<evidence type="ECO:0000313" key="2">
    <source>
        <dbReference type="Proteomes" id="UP001272515"/>
    </source>
</evidence>
<dbReference type="Pfam" id="PF04463">
    <property type="entry name" value="2-thiour_desulf"/>
    <property type="match status" value="1"/>
</dbReference>
<dbReference type="InterPro" id="IPR007553">
    <property type="entry name" value="2-thiour_desulf"/>
</dbReference>